<dbReference type="CDD" id="cd00077">
    <property type="entry name" value="HDc"/>
    <property type="match status" value="1"/>
</dbReference>
<evidence type="ECO:0000259" key="1">
    <source>
        <dbReference type="SMART" id="SM00471"/>
    </source>
</evidence>
<evidence type="ECO:0000313" key="3">
    <source>
        <dbReference type="Proteomes" id="UP000236726"/>
    </source>
</evidence>
<protein>
    <submittedName>
        <fullName evidence="2">HDIG domain-containing protein</fullName>
    </submittedName>
</protein>
<evidence type="ECO:0000313" key="2">
    <source>
        <dbReference type="EMBL" id="SEG05410.1"/>
    </source>
</evidence>
<dbReference type="Pfam" id="PF01966">
    <property type="entry name" value="HD"/>
    <property type="match status" value="1"/>
</dbReference>
<dbReference type="InterPro" id="IPR003607">
    <property type="entry name" value="HD/PDEase_dom"/>
</dbReference>
<dbReference type="SMART" id="SM00471">
    <property type="entry name" value="HDc"/>
    <property type="match status" value="1"/>
</dbReference>
<dbReference type="InterPro" id="IPR006675">
    <property type="entry name" value="HDIG_dom"/>
</dbReference>
<dbReference type="InterPro" id="IPR006674">
    <property type="entry name" value="HD_domain"/>
</dbReference>
<gene>
    <name evidence="2" type="ORF">SAMN05216537_12034</name>
</gene>
<feature type="domain" description="HD/PDEase" evidence="1">
    <location>
        <begin position="19"/>
        <end position="149"/>
    </location>
</feature>
<dbReference type="SUPFAM" id="SSF109604">
    <property type="entry name" value="HD-domain/PDEase-like"/>
    <property type="match status" value="1"/>
</dbReference>
<keyword evidence="3" id="KW-1185">Reference proteome</keyword>
<organism evidence="2 3">
    <name type="scientific">Lachnospira multipara</name>
    <dbReference type="NCBI Taxonomy" id="28051"/>
    <lineage>
        <taxon>Bacteria</taxon>
        <taxon>Bacillati</taxon>
        <taxon>Bacillota</taxon>
        <taxon>Clostridia</taxon>
        <taxon>Lachnospirales</taxon>
        <taxon>Lachnospiraceae</taxon>
        <taxon>Lachnospira</taxon>
    </lineage>
</organism>
<sequence>MYPTRDEAEQLLKEAEKLNPGPWGDHSRTVAHCAQCIAEKSGLNSDKAYVVGLLHDIGRRFGKRHLGHVSDGYSYMMSLGYDEVARVCLTHSFNRKTIDAYVGNFDTTEEETELIKTELAKTDLDDYDKLIQLCDSIGGAEGVMDIIDRMNDVKSRYGYYDPEKWNTNLKLKNYFEQLMGQDVYSAVGKDNYKPKV</sequence>
<proteinExistence type="predicted"/>
<name>A0A1H5X222_9FIRM</name>
<dbReference type="Proteomes" id="UP000236726">
    <property type="component" value="Unassembled WGS sequence"/>
</dbReference>
<dbReference type="NCBIfam" id="TIGR00277">
    <property type="entry name" value="HDIG"/>
    <property type="match status" value="1"/>
</dbReference>
<reference evidence="2 3" key="1">
    <citation type="submission" date="2016-10" db="EMBL/GenBank/DDBJ databases">
        <authorList>
            <person name="de Groot N.N."/>
        </authorList>
    </citation>
    <scope>NUCLEOTIDE SEQUENCE [LARGE SCALE GENOMIC DNA]</scope>
    <source>
        <strain evidence="2 3">D15d</strain>
    </source>
</reference>
<dbReference type="RefSeq" id="WP_103953488.1">
    <property type="nucleotide sequence ID" value="NZ_FNUL01000020.1"/>
</dbReference>
<dbReference type="AlphaFoldDB" id="A0A1H5X222"/>
<accession>A0A1H5X222</accession>
<dbReference type="EMBL" id="FNUL01000020">
    <property type="protein sequence ID" value="SEG05410.1"/>
    <property type="molecule type" value="Genomic_DNA"/>
</dbReference>
<dbReference type="Gene3D" id="1.10.3210.10">
    <property type="entry name" value="Hypothetical protein af1432"/>
    <property type="match status" value="1"/>
</dbReference>